<keyword evidence="2" id="KW-1185">Reference proteome</keyword>
<name>A0ACC0VPU6_9STRA</name>
<gene>
    <name evidence="1" type="ORF">PsorP6_004616</name>
</gene>
<dbReference type="Proteomes" id="UP001163321">
    <property type="component" value="Chromosome 8"/>
</dbReference>
<evidence type="ECO:0000313" key="1">
    <source>
        <dbReference type="EMBL" id="KAI9908499.1"/>
    </source>
</evidence>
<sequence>MGSMSGLVEKSYRVKITDDIERDLRFLGQSRVDALTSPFAMQLVKEKTHVKLYELCEKEFYTMKAVTSVNAPIHEVMQLLRMDSTSHLREVMGEIFGTLFLDGVVLYKTPESETRPNESLSVCWTALQASKPNLPHRDYVFLRYTDCFEKNLEHGNVYQSNGSGLYIGASIWESIELDGCEPLPPSQNVVRLRLRRSGIVVEENDGPLDISLFLSESHPGRGAVSSLTRSWMTKVVSCVAQIPNMLLTRALGSHNLLTKRDFRKDGPNCYLCVKAFTVFRRKHHCRVCGEIVCDEEDTTVQWADRGASV</sequence>
<comment type="caution">
    <text evidence="1">The sequence shown here is derived from an EMBL/GenBank/DDBJ whole genome shotgun (WGS) entry which is preliminary data.</text>
</comment>
<evidence type="ECO:0000313" key="2">
    <source>
        <dbReference type="Proteomes" id="UP001163321"/>
    </source>
</evidence>
<proteinExistence type="predicted"/>
<reference evidence="1 2" key="1">
    <citation type="journal article" date="2022" name="bioRxiv">
        <title>The genome of the oomycete Peronosclerospora sorghi, a cosmopolitan pathogen of maize and sorghum, is inflated with dispersed pseudogenes.</title>
        <authorList>
            <person name="Fletcher K."/>
            <person name="Martin F."/>
            <person name="Isakeit T."/>
            <person name="Cavanaugh K."/>
            <person name="Magill C."/>
            <person name="Michelmore R."/>
        </authorList>
    </citation>
    <scope>NUCLEOTIDE SEQUENCE [LARGE SCALE GENOMIC DNA]</scope>
    <source>
        <strain evidence="1">P6</strain>
    </source>
</reference>
<dbReference type="EMBL" id="CM047587">
    <property type="protein sequence ID" value="KAI9908499.1"/>
    <property type="molecule type" value="Genomic_DNA"/>
</dbReference>
<protein>
    <submittedName>
        <fullName evidence="1">Uncharacterized protein</fullName>
    </submittedName>
</protein>
<accession>A0ACC0VPU6</accession>
<organism evidence="1 2">
    <name type="scientific">Peronosclerospora sorghi</name>
    <dbReference type="NCBI Taxonomy" id="230839"/>
    <lineage>
        <taxon>Eukaryota</taxon>
        <taxon>Sar</taxon>
        <taxon>Stramenopiles</taxon>
        <taxon>Oomycota</taxon>
        <taxon>Peronosporomycetes</taxon>
        <taxon>Peronosporales</taxon>
        <taxon>Peronosporaceae</taxon>
        <taxon>Peronosclerospora</taxon>
    </lineage>
</organism>